<evidence type="ECO:0000313" key="7">
    <source>
        <dbReference type="EMBL" id="TCK08915.1"/>
    </source>
</evidence>
<evidence type="ECO:0000259" key="6">
    <source>
        <dbReference type="SMART" id="SM00226"/>
    </source>
</evidence>
<evidence type="ECO:0000256" key="4">
    <source>
        <dbReference type="ARBA" id="ARBA00022912"/>
    </source>
</evidence>
<evidence type="ECO:0000256" key="3">
    <source>
        <dbReference type="ARBA" id="ARBA00022801"/>
    </source>
</evidence>
<name>A0A4R1GPK0_9GAMM</name>
<dbReference type="Pfam" id="PF01451">
    <property type="entry name" value="LMWPc"/>
    <property type="match status" value="1"/>
</dbReference>
<evidence type="ECO:0000313" key="8">
    <source>
        <dbReference type="Proteomes" id="UP000294546"/>
    </source>
</evidence>
<dbReference type="Gene3D" id="3.40.50.2300">
    <property type="match status" value="1"/>
</dbReference>
<dbReference type="SMART" id="SM00226">
    <property type="entry name" value="LMWPc"/>
    <property type="match status" value="1"/>
</dbReference>
<dbReference type="PANTHER" id="PTHR11717:SF7">
    <property type="entry name" value="LOW MOLECULAR WEIGHT PHOSPHOTYROSINE PROTEIN PHOSPHATASE"/>
    <property type="match status" value="1"/>
</dbReference>
<feature type="active site" evidence="5">
    <location>
        <position position="16"/>
    </location>
</feature>
<keyword evidence="8" id="KW-1185">Reference proteome</keyword>
<evidence type="ECO:0000256" key="1">
    <source>
        <dbReference type="ARBA" id="ARBA00011063"/>
    </source>
</evidence>
<dbReference type="AlphaFoldDB" id="A0A4R1GPK0"/>
<dbReference type="PANTHER" id="PTHR11717">
    <property type="entry name" value="LOW MOLECULAR WEIGHT PROTEIN TYROSINE PHOSPHATASE"/>
    <property type="match status" value="1"/>
</dbReference>
<organism evidence="7 8">
    <name type="scientific">Marinobacterium mangrovicola</name>
    <dbReference type="NCBI Taxonomy" id="1476959"/>
    <lineage>
        <taxon>Bacteria</taxon>
        <taxon>Pseudomonadati</taxon>
        <taxon>Pseudomonadota</taxon>
        <taxon>Gammaproteobacteria</taxon>
        <taxon>Oceanospirillales</taxon>
        <taxon>Oceanospirillaceae</taxon>
        <taxon>Marinobacterium</taxon>
    </lineage>
</organism>
<dbReference type="PRINTS" id="PR00719">
    <property type="entry name" value="LMWPTPASE"/>
</dbReference>
<dbReference type="EC" id="3.1.3.48" evidence="2"/>
<dbReference type="InterPro" id="IPR023485">
    <property type="entry name" value="Ptyr_pPase"/>
</dbReference>
<evidence type="ECO:0000256" key="5">
    <source>
        <dbReference type="PIRSR" id="PIRSR617867-1"/>
    </source>
</evidence>
<dbReference type="RefSeq" id="WP_132288370.1">
    <property type="nucleotide sequence ID" value="NZ_SMFU01000007.1"/>
</dbReference>
<feature type="active site" description="Nucleophile" evidence="5">
    <location>
        <position position="10"/>
    </location>
</feature>
<sequence length="161" mass="17681">MSSTGILFVCLGNICRSPTAEGVFRRKLAEKPQLKALLEVDSAGTAAYHVGEPPDRRSAAVAARRGYDLSVLRARAVMAEDFEKYDYVLAMDQQNLFNLQAVCPPQFNGHLSLFLDFAGKQDAEVPDPYYTSGDRGFEEVLDLVEAASDGLLAHLEAELLR</sequence>
<protein>
    <recommendedName>
        <fullName evidence="2">protein-tyrosine-phosphatase</fullName>
        <ecNumber evidence="2">3.1.3.48</ecNumber>
    </recommendedName>
</protein>
<dbReference type="OrthoDB" id="9784339at2"/>
<gene>
    <name evidence="7" type="ORF">CLV83_1011</name>
</gene>
<dbReference type="GO" id="GO:0004725">
    <property type="term" value="F:protein tyrosine phosphatase activity"/>
    <property type="evidence" value="ECO:0007669"/>
    <property type="project" value="UniProtKB-EC"/>
</dbReference>
<accession>A0A4R1GPK0</accession>
<comment type="caution">
    <text evidence="7">The sequence shown here is derived from an EMBL/GenBank/DDBJ whole genome shotgun (WGS) entry which is preliminary data.</text>
</comment>
<evidence type="ECO:0000256" key="2">
    <source>
        <dbReference type="ARBA" id="ARBA00013064"/>
    </source>
</evidence>
<keyword evidence="4" id="KW-0904">Protein phosphatase</keyword>
<keyword evidence="3" id="KW-0378">Hydrolase</keyword>
<dbReference type="Proteomes" id="UP000294546">
    <property type="component" value="Unassembled WGS sequence"/>
</dbReference>
<dbReference type="InterPro" id="IPR017867">
    <property type="entry name" value="Tyr_phospatase_low_mol_wt"/>
</dbReference>
<comment type="similarity">
    <text evidence="1">Belongs to the low molecular weight phosphotyrosine protein phosphatase family.</text>
</comment>
<reference evidence="7 8" key="1">
    <citation type="submission" date="2019-03" db="EMBL/GenBank/DDBJ databases">
        <title>Genomic Encyclopedia of Archaeal and Bacterial Type Strains, Phase II (KMG-II): from individual species to whole genera.</title>
        <authorList>
            <person name="Goeker M."/>
        </authorList>
    </citation>
    <scope>NUCLEOTIDE SEQUENCE [LARGE SCALE GENOMIC DNA]</scope>
    <source>
        <strain evidence="7 8">DSM 27697</strain>
    </source>
</reference>
<proteinExistence type="inferred from homology"/>
<dbReference type="EMBL" id="SMFU01000007">
    <property type="protein sequence ID" value="TCK08915.1"/>
    <property type="molecule type" value="Genomic_DNA"/>
</dbReference>
<dbReference type="CDD" id="cd16343">
    <property type="entry name" value="LMWPTP"/>
    <property type="match status" value="1"/>
</dbReference>
<feature type="active site" description="Proton donor" evidence="5">
    <location>
        <position position="127"/>
    </location>
</feature>
<dbReference type="SUPFAM" id="SSF52788">
    <property type="entry name" value="Phosphotyrosine protein phosphatases I"/>
    <property type="match status" value="1"/>
</dbReference>
<feature type="domain" description="Phosphotyrosine protein phosphatase I" evidence="6">
    <location>
        <begin position="4"/>
        <end position="154"/>
    </location>
</feature>
<dbReference type="InterPro" id="IPR050438">
    <property type="entry name" value="LMW_PTPase"/>
</dbReference>
<dbReference type="InterPro" id="IPR036196">
    <property type="entry name" value="Ptyr_pPase_sf"/>
</dbReference>